<evidence type="ECO:0000256" key="1">
    <source>
        <dbReference type="SAM" id="MobiDB-lite"/>
    </source>
</evidence>
<reference evidence="2" key="1">
    <citation type="journal article" date="2020" name="Stud. Mycol.">
        <title>101 Dothideomycetes genomes: a test case for predicting lifestyles and emergence of pathogens.</title>
        <authorList>
            <person name="Haridas S."/>
            <person name="Albert R."/>
            <person name="Binder M."/>
            <person name="Bloem J."/>
            <person name="Labutti K."/>
            <person name="Salamov A."/>
            <person name="Andreopoulos B."/>
            <person name="Baker S."/>
            <person name="Barry K."/>
            <person name="Bills G."/>
            <person name="Bluhm B."/>
            <person name="Cannon C."/>
            <person name="Castanera R."/>
            <person name="Culley D."/>
            <person name="Daum C."/>
            <person name="Ezra D."/>
            <person name="Gonzalez J."/>
            <person name="Henrissat B."/>
            <person name="Kuo A."/>
            <person name="Liang C."/>
            <person name="Lipzen A."/>
            <person name="Lutzoni F."/>
            <person name="Magnuson J."/>
            <person name="Mondo S."/>
            <person name="Nolan M."/>
            <person name="Ohm R."/>
            <person name="Pangilinan J."/>
            <person name="Park H.-J."/>
            <person name="Ramirez L."/>
            <person name="Alfaro M."/>
            <person name="Sun H."/>
            <person name="Tritt A."/>
            <person name="Yoshinaga Y."/>
            <person name="Zwiers L.-H."/>
            <person name="Turgeon B."/>
            <person name="Goodwin S."/>
            <person name="Spatafora J."/>
            <person name="Crous P."/>
            <person name="Grigoriev I."/>
        </authorList>
    </citation>
    <scope>NUCLEOTIDE SEQUENCE</scope>
    <source>
        <strain evidence="2">CBS 175.79</strain>
    </source>
</reference>
<proteinExistence type="predicted"/>
<organism evidence="2 3">
    <name type="scientific">Aaosphaeria arxii CBS 175.79</name>
    <dbReference type="NCBI Taxonomy" id="1450172"/>
    <lineage>
        <taxon>Eukaryota</taxon>
        <taxon>Fungi</taxon>
        <taxon>Dikarya</taxon>
        <taxon>Ascomycota</taxon>
        <taxon>Pezizomycotina</taxon>
        <taxon>Dothideomycetes</taxon>
        <taxon>Pleosporomycetidae</taxon>
        <taxon>Pleosporales</taxon>
        <taxon>Pleosporales incertae sedis</taxon>
        <taxon>Aaosphaeria</taxon>
    </lineage>
</organism>
<feature type="compositionally biased region" description="Basic and acidic residues" evidence="1">
    <location>
        <begin position="72"/>
        <end position="81"/>
    </location>
</feature>
<dbReference type="GeneID" id="54283611"/>
<keyword evidence="3" id="KW-1185">Reference proteome</keyword>
<evidence type="ECO:0000313" key="2">
    <source>
        <dbReference type="EMBL" id="KAF2009892.1"/>
    </source>
</evidence>
<name>A0A6A5XAB2_9PLEO</name>
<evidence type="ECO:0000313" key="3">
    <source>
        <dbReference type="Proteomes" id="UP000799778"/>
    </source>
</evidence>
<sequence length="711" mass="81485">MHPRIYLQRSILHTRTNTPSLHESRSYRRNWNHPGEPGPYQIFLNSLARTQRKRYVSSGPIIDIWTRDVESPEIGDHDGEMKSTGAHPVTPPKHSSEKDEVAVQDKEPIPATGLNVSKASPAKPSASNPKSNERSARELARARRVKSTSTQSDTEHPPGNSFDWNFDKIVVSQLGEVVKLRRVMFSVLASSLLSKEEIKRRREINNAALNNAQTWARLLCFRNNIDPSSLSESSSLREIPNRANYFRSGKSYEGALLDFYRFYIRMRLKWHADTEIWKTKRPKAMGKVQSKLVELEGMMLLDQIVDSAKELIKRSGLVESMVEAALDSEPPPNEVNIDGERSLRDSVKILVKNELGVTESARSTKPQIRASPYGSAVVQELPELIQKTATNDQGPPISPIEMDFPSRHYMFRNIVDNFKILFYEFGIDHLPTIMKELRWDSPEAVSIGEFTAILDIRLVRVHRLSNRSKRILWDHFRPYNDDIKALLQIRNLYAHEETSSGIDEVENYLKKIEHLARHAFRDENLPLGKRSPTLPLLSERVAGHINMFRVELKNFKEEYVRRKEQLTASLETDLASIQKQREKLDLQERVIRDQYLQKEQAIRKRNPSNERILALSRKRIQNTVPRSLRQSRLLSAQQGDKKAVQVEEENIVRKQDAEDSLKEQKTKDSSSMQIANELKDKLEVPQEKGKEEGDASQNHDIDPDPGSSGKG</sequence>
<feature type="compositionally biased region" description="Basic and acidic residues" evidence="1">
    <location>
        <begin position="94"/>
        <end position="108"/>
    </location>
</feature>
<gene>
    <name evidence="2" type="ORF">BU24DRAFT_414346</name>
</gene>
<protein>
    <submittedName>
        <fullName evidence="2">Uncharacterized protein</fullName>
    </submittedName>
</protein>
<feature type="compositionally biased region" description="Basic and acidic residues" evidence="1">
    <location>
        <begin position="131"/>
        <end position="141"/>
    </location>
</feature>
<feature type="compositionally biased region" description="Basic and acidic residues" evidence="1">
    <location>
        <begin position="677"/>
        <end position="702"/>
    </location>
</feature>
<feature type="region of interest" description="Disordered" evidence="1">
    <location>
        <begin position="72"/>
        <end position="162"/>
    </location>
</feature>
<accession>A0A6A5XAB2</accession>
<dbReference type="RefSeq" id="XP_033378231.1">
    <property type="nucleotide sequence ID" value="XM_033526214.1"/>
</dbReference>
<dbReference type="Proteomes" id="UP000799778">
    <property type="component" value="Unassembled WGS sequence"/>
</dbReference>
<dbReference type="AlphaFoldDB" id="A0A6A5XAB2"/>
<feature type="compositionally biased region" description="Basic and acidic residues" evidence="1">
    <location>
        <begin position="639"/>
        <end position="668"/>
    </location>
</feature>
<feature type="region of interest" description="Disordered" evidence="1">
    <location>
        <begin position="633"/>
        <end position="711"/>
    </location>
</feature>
<dbReference type="EMBL" id="ML978077">
    <property type="protein sequence ID" value="KAF2009892.1"/>
    <property type="molecule type" value="Genomic_DNA"/>
</dbReference>
<feature type="compositionally biased region" description="Low complexity" evidence="1">
    <location>
        <begin position="115"/>
        <end position="130"/>
    </location>
</feature>